<dbReference type="InterPro" id="IPR005119">
    <property type="entry name" value="LysR_subst-bd"/>
</dbReference>
<dbReference type="Gene3D" id="1.10.10.10">
    <property type="entry name" value="Winged helix-like DNA-binding domain superfamily/Winged helix DNA-binding domain"/>
    <property type="match status" value="1"/>
</dbReference>
<reference evidence="6" key="1">
    <citation type="submission" date="2021-10" db="EMBL/GenBank/DDBJ databases">
        <title>The complete genome sequence of Leeia sp. TBRC 13508.</title>
        <authorList>
            <person name="Charoenyingcharoen P."/>
            <person name="Yukphan P."/>
        </authorList>
    </citation>
    <scope>NUCLEOTIDE SEQUENCE</scope>
    <source>
        <strain evidence="6">TBRC 13508</strain>
    </source>
</reference>
<evidence type="ECO:0000313" key="6">
    <source>
        <dbReference type="EMBL" id="MCB6185373.1"/>
    </source>
</evidence>
<proteinExistence type="inferred from homology"/>
<dbReference type="PRINTS" id="PR00039">
    <property type="entry name" value="HTHLYSR"/>
</dbReference>
<evidence type="ECO:0000256" key="2">
    <source>
        <dbReference type="ARBA" id="ARBA00023015"/>
    </source>
</evidence>
<sequence>MELRDLRAFIVLAEVLNFRQAAEQLFLTQSALSKKIQKLEAELGNPVFDRSKTPTQLTPFGRLIYEEAIKVVHSADQLLRRAEFAKKGFEGKLRIGFGISTQQIAPKAVVEFKATHPNVQVQLLDMSAKHQFEAMQSGQLELGYCRLPAPDGWCSIPLLQESLAIMSPPAFENGLTPAQRSQLPLIMLDRQRAPAYYDHTMAYVNKAGFSTHLLETVADFSTALAMVTAGIGWTIVPTSTAKKETGFHIHYIEDEAAIWQIGLVKMSGETDPLVEAFWETAIQVGQASKE</sequence>
<dbReference type="Pfam" id="PF00126">
    <property type="entry name" value="HTH_1"/>
    <property type="match status" value="1"/>
</dbReference>
<keyword evidence="2" id="KW-0805">Transcription regulation</keyword>
<dbReference type="SUPFAM" id="SSF46785">
    <property type="entry name" value="Winged helix' DNA-binding domain"/>
    <property type="match status" value="1"/>
</dbReference>
<dbReference type="InterPro" id="IPR000847">
    <property type="entry name" value="LysR_HTH_N"/>
</dbReference>
<keyword evidence="7" id="KW-1185">Reference proteome</keyword>
<accession>A0ABS8DCL6</accession>
<evidence type="ECO:0000313" key="7">
    <source>
        <dbReference type="Proteomes" id="UP001165395"/>
    </source>
</evidence>
<name>A0ABS8DCL6_9NEIS</name>
<keyword evidence="3" id="KW-0238">DNA-binding</keyword>
<organism evidence="6 7">
    <name type="scientific">Leeia speluncae</name>
    <dbReference type="NCBI Taxonomy" id="2884804"/>
    <lineage>
        <taxon>Bacteria</taxon>
        <taxon>Pseudomonadati</taxon>
        <taxon>Pseudomonadota</taxon>
        <taxon>Betaproteobacteria</taxon>
        <taxon>Neisseriales</taxon>
        <taxon>Leeiaceae</taxon>
        <taxon>Leeia</taxon>
    </lineage>
</organism>
<evidence type="ECO:0000256" key="4">
    <source>
        <dbReference type="ARBA" id="ARBA00023163"/>
    </source>
</evidence>
<dbReference type="Pfam" id="PF03466">
    <property type="entry name" value="LysR_substrate"/>
    <property type="match status" value="1"/>
</dbReference>
<comment type="similarity">
    <text evidence="1">Belongs to the LysR transcriptional regulatory family.</text>
</comment>
<gene>
    <name evidence="6" type="ORF">LIN78_17640</name>
</gene>
<comment type="caution">
    <text evidence="6">The sequence shown here is derived from an EMBL/GenBank/DDBJ whole genome shotgun (WGS) entry which is preliminary data.</text>
</comment>
<keyword evidence="4" id="KW-0804">Transcription</keyword>
<evidence type="ECO:0000259" key="5">
    <source>
        <dbReference type="PROSITE" id="PS50931"/>
    </source>
</evidence>
<evidence type="ECO:0000256" key="1">
    <source>
        <dbReference type="ARBA" id="ARBA00009437"/>
    </source>
</evidence>
<protein>
    <submittedName>
        <fullName evidence="6">LysR family transcriptional regulator</fullName>
    </submittedName>
</protein>
<evidence type="ECO:0000256" key="3">
    <source>
        <dbReference type="ARBA" id="ARBA00023125"/>
    </source>
</evidence>
<dbReference type="InterPro" id="IPR036390">
    <property type="entry name" value="WH_DNA-bd_sf"/>
</dbReference>
<dbReference type="CDD" id="cd08414">
    <property type="entry name" value="PBP2_LTTR_aromatics_like"/>
    <property type="match status" value="1"/>
</dbReference>
<dbReference type="SUPFAM" id="SSF53850">
    <property type="entry name" value="Periplasmic binding protein-like II"/>
    <property type="match status" value="1"/>
</dbReference>
<dbReference type="PANTHER" id="PTHR30346:SF17">
    <property type="entry name" value="LYSR FAMILY TRANSCRIPTIONAL REGULATOR"/>
    <property type="match status" value="1"/>
</dbReference>
<dbReference type="RefSeq" id="WP_227182205.1">
    <property type="nucleotide sequence ID" value="NZ_JAJBZT010000017.1"/>
</dbReference>
<dbReference type="PANTHER" id="PTHR30346">
    <property type="entry name" value="TRANSCRIPTIONAL DUAL REGULATOR HCAR-RELATED"/>
    <property type="match status" value="1"/>
</dbReference>
<dbReference type="Proteomes" id="UP001165395">
    <property type="component" value="Unassembled WGS sequence"/>
</dbReference>
<dbReference type="EMBL" id="JAJBZT010000017">
    <property type="protein sequence ID" value="MCB6185373.1"/>
    <property type="molecule type" value="Genomic_DNA"/>
</dbReference>
<feature type="domain" description="HTH lysR-type" evidence="5">
    <location>
        <begin position="1"/>
        <end position="58"/>
    </location>
</feature>
<dbReference type="Gene3D" id="3.40.190.10">
    <property type="entry name" value="Periplasmic binding protein-like II"/>
    <property type="match status" value="2"/>
</dbReference>
<dbReference type="InterPro" id="IPR036388">
    <property type="entry name" value="WH-like_DNA-bd_sf"/>
</dbReference>
<dbReference type="PROSITE" id="PS50931">
    <property type="entry name" value="HTH_LYSR"/>
    <property type="match status" value="1"/>
</dbReference>